<feature type="transmembrane region" description="Helical" evidence="6">
    <location>
        <begin position="138"/>
        <end position="158"/>
    </location>
</feature>
<dbReference type="WBParaSite" id="SSLN_0001085301-mRNA-1">
    <property type="protein sequence ID" value="SSLN_0001085301-mRNA-1"/>
    <property type="gene ID" value="SSLN_0001085301"/>
</dbReference>
<dbReference type="GO" id="GO:0015174">
    <property type="term" value="F:basic amino acid transmembrane transporter activity"/>
    <property type="evidence" value="ECO:0007669"/>
    <property type="project" value="TreeGrafter"/>
</dbReference>
<proteinExistence type="inferred from homology"/>
<evidence type="ECO:0000256" key="4">
    <source>
        <dbReference type="ARBA" id="ARBA00023136"/>
    </source>
</evidence>
<dbReference type="GO" id="GO:0016020">
    <property type="term" value="C:membrane"/>
    <property type="evidence" value="ECO:0007669"/>
    <property type="project" value="UniProtKB-SubCell"/>
</dbReference>
<keyword evidence="4 6" id="KW-0472">Membrane</keyword>
<evidence type="ECO:0000256" key="5">
    <source>
        <dbReference type="ARBA" id="ARBA00038039"/>
    </source>
</evidence>
<comment type="subcellular location">
    <subcellularLocation>
        <location evidence="1">Membrane</location>
        <topology evidence="1">Multi-pass membrane protein</topology>
    </subcellularLocation>
</comment>
<dbReference type="PANTHER" id="PTHR16201">
    <property type="entry name" value="SEVEN TRANSMEMBRANE PROTEIN 1-RELATED"/>
    <property type="match status" value="1"/>
</dbReference>
<dbReference type="OrthoDB" id="8048523at2759"/>
<dbReference type="EMBL" id="UYSU01035885">
    <property type="protein sequence ID" value="VDL96833.1"/>
    <property type="molecule type" value="Genomic_DNA"/>
</dbReference>
<dbReference type="Proteomes" id="UP000275846">
    <property type="component" value="Unassembled WGS sequence"/>
</dbReference>
<dbReference type="AlphaFoldDB" id="A0A183T1V0"/>
<keyword evidence="2 6" id="KW-0812">Transmembrane</keyword>
<sequence length="219" mass="24567">MEVSTTYAPGSLEAECPGGLDWAWYGLGECIRTPRDKVSIAFGVLSIAAWFMFGFPQMITNCIKKIPDEAVSPFLLFFWLLGDSLNFIGAFLTNQLFLQTTEEKIGYAIGWVGAVMYFCSRVPQIVQNFKRKSTEGLSLYLFLLAIFGNVFYGLQIFIKSTDPAFIVNSLPWIVGSLGILIFDFIIMGQFIAYRNNKADTTLVEEGDEIGSNDEKDYVF</sequence>
<keyword evidence="3 6" id="KW-1133">Transmembrane helix</keyword>
<accession>A0A183T1V0</accession>
<comment type="similarity">
    <text evidence="5">Belongs to the laat-1 family.</text>
</comment>
<evidence type="ECO:0000313" key="7">
    <source>
        <dbReference type="EMBL" id="VDL96833.1"/>
    </source>
</evidence>
<feature type="transmembrane region" description="Helical" evidence="6">
    <location>
        <begin position="170"/>
        <end position="192"/>
    </location>
</feature>
<protein>
    <submittedName>
        <fullName evidence="9">Lysosomal amino acid transporter 1 homolog</fullName>
    </submittedName>
</protein>
<dbReference type="SMART" id="SM00679">
    <property type="entry name" value="CTNS"/>
    <property type="match status" value="2"/>
</dbReference>
<evidence type="ECO:0000256" key="1">
    <source>
        <dbReference type="ARBA" id="ARBA00004141"/>
    </source>
</evidence>
<organism evidence="9">
    <name type="scientific">Schistocephalus solidus</name>
    <name type="common">Tapeworm</name>
    <dbReference type="NCBI Taxonomy" id="70667"/>
    <lineage>
        <taxon>Eukaryota</taxon>
        <taxon>Metazoa</taxon>
        <taxon>Spiralia</taxon>
        <taxon>Lophotrochozoa</taxon>
        <taxon>Platyhelminthes</taxon>
        <taxon>Cestoda</taxon>
        <taxon>Eucestoda</taxon>
        <taxon>Diphyllobothriidea</taxon>
        <taxon>Diphyllobothriidae</taxon>
        <taxon>Schistocephalus</taxon>
    </lineage>
</organism>
<evidence type="ECO:0000256" key="6">
    <source>
        <dbReference type="SAM" id="Phobius"/>
    </source>
</evidence>
<gene>
    <name evidence="7" type="ORF">SSLN_LOCUS10448</name>
</gene>
<dbReference type="FunFam" id="1.20.1280.290:FF:000038">
    <property type="entry name" value="PQ loop repeat containing 2"/>
    <property type="match status" value="1"/>
</dbReference>
<feature type="transmembrane region" description="Helical" evidence="6">
    <location>
        <begin position="71"/>
        <end position="93"/>
    </location>
</feature>
<reference evidence="7 8" key="2">
    <citation type="submission" date="2018-11" db="EMBL/GenBank/DDBJ databases">
        <authorList>
            <consortium name="Pathogen Informatics"/>
        </authorList>
    </citation>
    <scope>NUCLEOTIDE SEQUENCE [LARGE SCALE GENOMIC DNA]</scope>
    <source>
        <strain evidence="7 8">NST_G2</strain>
    </source>
</reference>
<dbReference type="STRING" id="70667.A0A183T1V0"/>
<evidence type="ECO:0000256" key="2">
    <source>
        <dbReference type="ARBA" id="ARBA00022692"/>
    </source>
</evidence>
<evidence type="ECO:0000313" key="9">
    <source>
        <dbReference type="WBParaSite" id="SSLN_0001085301-mRNA-1"/>
    </source>
</evidence>
<keyword evidence="8" id="KW-1185">Reference proteome</keyword>
<evidence type="ECO:0000256" key="3">
    <source>
        <dbReference type="ARBA" id="ARBA00022989"/>
    </source>
</evidence>
<feature type="transmembrane region" description="Helical" evidence="6">
    <location>
        <begin position="38"/>
        <end position="59"/>
    </location>
</feature>
<dbReference type="PANTHER" id="PTHR16201:SF34">
    <property type="entry name" value="LYSOSOMAL AMINO ACID TRANSPORTER 1"/>
    <property type="match status" value="1"/>
</dbReference>
<dbReference type="Pfam" id="PF04193">
    <property type="entry name" value="PQ-loop"/>
    <property type="match status" value="2"/>
</dbReference>
<dbReference type="InterPro" id="IPR051415">
    <property type="entry name" value="LAAT-1"/>
</dbReference>
<name>A0A183T1V0_SCHSO</name>
<dbReference type="Gene3D" id="1.20.1280.290">
    <property type="match status" value="2"/>
</dbReference>
<dbReference type="InterPro" id="IPR006603">
    <property type="entry name" value="PQ-loop_rpt"/>
</dbReference>
<evidence type="ECO:0000313" key="8">
    <source>
        <dbReference type="Proteomes" id="UP000275846"/>
    </source>
</evidence>
<reference evidence="9" key="1">
    <citation type="submission" date="2016-06" db="UniProtKB">
        <authorList>
            <consortium name="WormBaseParasite"/>
        </authorList>
    </citation>
    <scope>IDENTIFICATION</scope>
</reference>